<accession>A0ABW3V6J3</accession>
<protein>
    <submittedName>
        <fullName evidence="1">Uncharacterized protein</fullName>
    </submittedName>
</protein>
<keyword evidence="2" id="KW-1185">Reference proteome</keyword>
<dbReference type="EMBL" id="JBHTMA010000039">
    <property type="protein sequence ID" value="MFD1227906.1"/>
    <property type="molecule type" value="Genomic_DNA"/>
</dbReference>
<reference evidence="2" key="1">
    <citation type="journal article" date="2019" name="Int. J. Syst. Evol. Microbiol.">
        <title>The Global Catalogue of Microorganisms (GCM) 10K type strain sequencing project: providing services to taxonomists for standard genome sequencing and annotation.</title>
        <authorList>
            <consortium name="The Broad Institute Genomics Platform"/>
            <consortium name="The Broad Institute Genome Sequencing Center for Infectious Disease"/>
            <person name="Wu L."/>
            <person name="Ma J."/>
        </authorList>
    </citation>
    <scope>NUCLEOTIDE SEQUENCE [LARGE SCALE GENOMIC DNA]</scope>
    <source>
        <strain evidence="2">CCUG 49584</strain>
    </source>
</reference>
<evidence type="ECO:0000313" key="2">
    <source>
        <dbReference type="Proteomes" id="UP001597263"/>
    </source>
</evidence>
<dbReference type="RefSeq" id="WP_289388794.1">
    <property type="nucleotide sequence ID" value="NZ_JAUCBM010000020.1"/>
</dbReference>
<evidence type="ECO:0000313" key="1">
    <source>
        <dbReference type="EMBL" id="MFD1227906.1"/>
    </source>
</evidence>
<gene>
    <name evidence="1" type="ORF">ACFQ35_12235</name>
</gene>
<proteinExistence type="predicted"/>
<dbReference type="Proteomes" id="UP001597263">
    <property type="component" value="Unassembled WGS sequence"/>
</dbReference>
<sequence length="402" mass="43588">MENNNTKTINDQDVDYVYGVSIKFDKTGVTTSSSPIKYGTADKIKATIAVVTLVDSVAAANTKVIMQINPPSADVTIFNKDGSVAVNDDDLGEGKFLFTTDGSGQVIVYFASINNGYQNVSAYVQADGKSPAVEYVVFFGDYSHADTSIPSPSVDLNDQSVLEISQTDPYFYVALIQADAIDTTQGNSCVAIVNNKYFKKIPYQDALESTGMSIPSAWLSTQDKNQLANFIENDVSAVVFSSPTLEFLAEGTPYNHPKIDPVNLPRNLTSRPYLNTGQTSITPSNYSNLYVSIDRAVEPGGGYTYNLNDKIKFTMYVNGFFAGSILSNVTVFDLNDFTVKASCPDTVSVQIPAANLEGFGANISNTAGRYDIDYEVIPANETDPKKYGRPVNWLKGNINTVA</sequence>
<organism evidence="1 2">
    <name type="scientific">Pseudochrobactrum kiredjianiae</name>
    <dbReference type="NCBI Taxonomy" id="386305"/>
    <lineage>
        <taxon>Bacteria</taxon>
        <taxon>Pseudomonadati</taxon>
        <taxon>Pseudomonadota</taxon>
        <taxon>Alphaproteobacteria</taxon>
        <taxon>Hyphomicrobiales</taxon>
        <taxon>Brucellaceae</taxon>
        <taxon>Pseudochrobactrum</taxon>
    </lineage>
</organism>
<comment type="caution">
    <text evidence="1">The sequence shown here is derived from an EMBL/GenBank/DDBJ whole genome shotgun (WGS) entry which is preliminary data.</text>
</comment>
<name>A0ABW3V6J3_9HYPH</name>